<organism evidence="3 4">
    <name type="scientific">Staphylococcus agnetis</name>
    <dbReference type="NCBI Taxonomy" id="985762"/>
    <lineage>
        <taxon>Bacteria</taxon>
        <taxon>Bacillati</taxon>
        <taxon>Bacillota</taxon>
        <taxon>Bacilli</taxon>
        <taxon>Bacillales</taxon>
        <taxon>Staphylococcaceae</taxon>
        <taxon>Staphylococcus</taxon>
    </lineage>
</organism>
<comment type="caution">
    <text evidence="3">The sequence shown here is derived from an EMBL/GenBank/DDBJ whole genome shotgun (WGS) entry which is preliminary data.</text>
</comment>
<dbReference type="RefSeq" id="WP_060551314.1">
    <property type="nucleotide sequence ID" value="NZ_CP009623.1"/>
</dbReference>
<name>A0ABX3Z5I6_9STAP</name>
<keyword evidence="3" id="KW-0645">Protease</keyword>
<reference evidence="3 4" key="1">
    <citation type="submission" date="2017-04" db="EMBL/GenBank/DDBJ databases">
        <title>Staphylococcus agnetis, a potential pathogen in the broiler production.</title>
        <authorList>
            <person name="Poulsen L."/>
        </authorList>
    </citation>
    <scope>NUCLEOTIDE SEQUENCE [LARGE SCALE GENOMIC DNA]</scope>
    <source>
        <strain evidence="3 4">723_310714_2_2_spleen</strain>
    </source>
</reference>
<feature type="transmembrane region" description="Helical" evidence="1">
    <location>
        <begin position="222"/>
        <end position="240"/>
    </location>
</feature>
<evidence type="ECO:0000259" key="2">
    <source>
        <dbReference type="Pfam" id="PF02517"/>
    </source>
</evidence>
<keyword evidence="3" id="KW-0378">Hydrolase</keyword>
<dbReference type="EMBL" id="NEFX01000012">
    <property type="protein sequence ID" value="OTW31145.1"/>
    <property type="molecule type" value="Genomic_DNA"/>
</dbReference>
<keyword evidence="1" id="KW-1133">Transmembrane helix</keyword>
<keyword evidence="4" id="KW-1185">Reference proteome</keyword>
<feature type="domain" description="CAAX prenyl protease 2/Lysostaphin resistance protein A-like" evidence="2">
    <location>
        <begin position="100"/>
        <end position="198"/>
    </location>
</feature>
<dbReference type="Pfam" id="PF02517">
    <property type="entry name" value="Rce1-like"/>
    <property type="match status" value="1"/>
</dbReference>
<keyword evidence="1" id="KW-0472">Membrane</keyword>
<accession>A0ABX3Z5I6</accession>
<feature type="transmembrane region" description="Helical" evidence="1">
    <location>
        <begin position="37"/>
        <end position="55"/>
    </location>
</feature>
<proteinExistence type="predicted"/>
<evidence type="ECO:0000256" key="1">
    <source>
        <dbReference type="SAM" id="Phobius"/>
    </source>
</evidence>
<gene>
    <name evidence="3" type="ORF">B9M88_06705</name>
</gene>
<feature type="transmembrane region" description="Helical" evidence="1">
    <location>
        <begin position="186"/>
        <end position="202"/>
    </location>
</feature>
<dbReference type="InterPro" id="IPR003675">
    <property type="entry name" value="Rce1/LyrA-like_dom"/>
</dbReference>
<keyword evidence="1" id="KW-0812">Transmembrane</keyword>
<feature type="transmembrane region" description="Helical" evidence="1">
    <location>
        <begin position="95"/>
        <end position="115"/>
    </location>
</feature>
<evidence type="ECO:0000313" key="4">
    <source>
        <dbReference type="Proteomes" id="UP000195208"/>
    </source>
</evidence>
<feature type="transmembrane region" description="Helical" evidence="1">
    <location>
        <begin position="7"/>
        <end position="31"/>
    </location>
</feature>
<feature type="transmembrane region" description="Helical" evidence="1">
    <location>
        <begin position="135"/>
        <end position="153"/>
    </location>
</feature>
<sequence length="245" mass="27595">MKNVKKSIVYFIFISLLLSVIAIISLILPFSNYTNDLIAQSIVTISIILYLIATHKFQNLKINTNNILKGFLIGIYILLMAVLNLLSSIETIESIKFTFTILFSLIMTNFMIALFEEVLCRGLVFNNFLKNNNPLKAGVFSSAVFGLAHILNLTHNPDLIGVLTQVIYTFFIGMLFAAVYFYTKNLLSVILLHFILDLTSGFDELKTVETITHHAATSFTDMLITVIISLPCFLIGYYLLKKKSV</sequence>
<feature type="transmembrane region" description="Helical" evidence="1">
    <location>
        <begin position="159"/>
        <end position="179"/>
    </location>
</feature>
<evidence type="ECO:0000313" key="3">
    <source>
        <dbReference type="EMBL" id="OTW31145.1"/>
    </source>
</evidence>
<dbReference type="GO" id="GO:0008237">
    <property type="term" value="F:metallopeptidase activity"/>
    <property type="evidence" value="ECO:0007669"/>
    <property type="project" value="UniProtKB-KW"/>
</dbReference>
<keyword evidence="3" id="KW-0482">Metalloprotease</keyword>
<feature type="transmembrane region" description="Helical" evidence="1">
    <location>
        <begin position="67"/>
        <end position="89"/>
    </location>
</feature>
<dbReference type="Proteomes" id="UP000195208">
    <property type="component" value="Unassembled WGS sequence"/>
</dbReference>
<protein>
    <submittedName>
        <fullName evidence="3">CPBP family intramembrane metalloprotease</fullName>
    </submittedName>
</protein>